<name>A0ABW5E7Y4_9GAMM</name>
<dbReference type="InterPro" id="IPR001279">
    <property type="entry name" value="Metallo-B-lactamas"/>
</dbReference>
<evidence type="ECO:0000313" key="2">
    <source>
        <dbReference type="EMBL" id="MFD2309432.1"/>
    </source>
</evidence>
<keyword evidence="3" id="KW-1185">Reference proteome</keyword>
<dbReference type="RefSeq" id="WP_265720907.1">
    <property type="nucleotide sequence ID" value="NZ_JAPIVK010000006.1"/>
</dbReference>
<dbReference type="EMBL" id="JBHUJD010000003">
    <property type="protein sequence ID" value="MFD2309432.1"/>
    <property type="molecule type" value="Genomic_DNA"/>
</dbReference>
<comment type="caution">
    <text evidence="2">The sequence shown here is derived from an EMBL/GenBank/DDBJ whole genome shotgun (WGS) entry which is preliminary data.</text>
</comment>
<feature type="domain" description="Metallo-beta-lactamase" evidence="1">
    <location>
        <begin position="21"/>
        <end position="182"/>
    </location>
</feature>
<keyword evidence="2" id="KW-0378">Hydrolase</keyword>
<sequence length="209" mass="23628">MKQIFPDLWQTEIEHPAPGLYTHAYLLTRDSGNVLFYNTSHRREVEKMAKLGGVSYQYLSHQDELGESLSLIRERFGAKLGGHVNEQDEFSRFCKPDILFEEREIHLGNIEVIPSPGHTAGSTSFFVHSPHGNYLFTGDTLTLSQNRTWEAGFIPGHSDREVLIESLELLRELDPDMVICSGFDGGNPYEEISSDCWASRVDRALEGLV</sequence>
<dbReference type="GO" id="GO:0016787">
    <property type="term" value="F:hydrolase activity"/>
    <property type="evidence" value="ECO:0007669"/>
    <property type="project" value="UniProtKB-KW"/>
</dbReference>
<dbReference type="EC" id="3.-.-.-" evidence="2"/>
<protein>
    <submittedName>
        <fullName evidence="2">MBL fold metallo-hydrolase</fullName>
        <ecNumber evidence="2">3.-.-.-</ecNumber>
    </submittedName>
</protein>
<dbReference type="InterPro" id="IPR036866">
    <property type="entry name" value="RibonucZ/Hydroxyglut_hydro"/>
</dbReference>
<dbReference type="Proteomes" id="UP001597425">
    <property type="component" value="Unassembled WGS sequence"/>
</dbReference>
<gene>
    <name evidence="2" type="ORF">ACFSKX_03295</name>
</gene>
<evidence type="ECO:0000259" key="1">
    <source>
        <dbReference type="SMART" id="SM00849"/>
    </source>
</evidence>
<accession>A0ABW5E7Y4</accession>
<dbReference type="Gene3D" id="3.60.15.10">
    <property type="entry name" value="Ribonuclease Z/Hydroxyacylglutathione hydrolase-like"/>
    <property type="match status" value="1"/>
</dbReference>
<dbReference type="PANTHER" id="PTHR42773:SF1">
    <property type="entry name" value="METALLO-BETA-LACTAMASE FAMILY PROTEIN"/>
    <property type="match status" value="1"/>
</dbReference>
<dbReference type="SMART" id="SM00849">
    <property type="entry name" value="Lactamase_B"/>
    <property type="match status" value="1"/>
</dbReference>
<dbReference type="PANTHER" id="PTHR42773">
    <property type="entry name" value="METALLO-BETA-LACTAMASE-RELATED"/>
    <property type="match status" value="1"/>
</dbReference>
<dbReference type="SUPFAM" id="SSF56281">
    <property type="entry name" value="Metallo-hydrolase/oxidoreductase"/>
    <property type="match status" value="1"/>
</dbReference>
<proteinExistence type="predicted"/>
<reference evidence="3" key="1">
    <citation type="journal article" date="2019" name="Int. J. Syst. Evol. Microbiol.">
        <title>The Global Catalogue of Microorganisms (GCM) 10K type strain sequencing project: providing services to taxonomists for standard genome sequencing and annotation.</title>
        <authorList>
            <consortium name="The Broad Institute Genomics Platform"/>
            <consortium name="The Broad Institute Genome Sequencing Center for Infectious Disease"/>
            <person name="Wu L."/>
            <person name="Ma J."/>
        </authorList>
    </citation>
    <scope>NUCLEOTIDE SEQUENCE [LARGE SCALE GENOMIC DNA]</scope>
    <source>
        <strain evidence="3">KCTC 12848</strain>
    </source>
</reference>
<evidence type="ECO:0000313" key="3">
    <source>
        <dbReference type="Proteomes" id="UP001597425"/>
    </source>
</evidence>
<organism evidence="2 3">
    <name type="scientific">Microbulbifer halophilus</name>
    <dbReference type="NCBI Taxonomy" id="453963"/>
    <lineage>
        <taxon>Bacteria</taxon>
        <taxon>Pseudomonadati</taxon>
        <taxon>Pseudomonadota</taxon>
        <taxon>Gammaproteobacteria</taxon>
        <taxon>Cellvibrionales</taxon>
        <taxon>Microbulbiferaceae</taxon>
        <taxon>Microbulbifer</taxon>
    </lineage>
</organism>
<dbReference type="Pfam" id="PF00753">
    <property type="entry name" value="Lactamase_B"/>
    <property type="match status" value="1"/>
</dbReference>